<evidence type="ECO:0000256" key="1">
    <source>
        <dbReference type="SAM" id="MobiDB-lite"/>
    </source>
</evidence>
<accession>A0A8S9XMK7</accession>
<feature type="compositionally biased region" description="Low complexity" evidence="1">
    <location>
        <begin position="47"/>
        <end position="57"/>
    </location>
</feature>
<reference evidence="3" key="1">
    <citation type="journal article" date="2021" name="Mol. Ecol. Resour.">
        <title>Apolygus lucorum genome provides insights into omnivorousness and mesophyll feeding.</title>
        <authorList>
            <person name="Liu Y."/>
            <person name="Liu H."/>
            <person name="Wang H."/>
            <person name="Huang T."/>
            <person name="Liu B."/>
            <person name="Yang B."/>
            <person name="Yin L."/>
            <person name="Li B."/>
            <person name="Zhang Y."/>
            <person name="Zhang S."/>
            <person name="Jiang F."/>
            <person name="Zhang X."/>
            <person name="Ren Y."/>
            <person name="Wang B."/>
            <person name="Wang S."/>
            <person name="Lu Y."/>
            <person name="Wu K."/>
            <person name="Fan W."/>
            <person name="Wang G."/>
        </authorList>
    </citation>
    <scope>NUCLEOTIDE SEQUENCE</scope>
    <source>
        <strain evidence="3">12Hb</strain>
    </source>
</reference>
<keyword evidence="4" id="KW-1185">Reference proteome</keyword>
<evidence type="ECO:0000313" key="3">
    <source>
        <dbReference type="EMBL" id="KAF6210197.1"/>
    </source>
</evidence>
<comment type="caution">
    <text evidence="3">The sequence shown here is derived from an EMBL/GenBank/DDBJ whole genome shotgun (WGS) entry which is preliminary data.</text>
</comment>
<dbReference type="OrthoDB" id="6629144at2759"/>
<dbReference type="InterPro" id="IPR028082">
    <property type="entry name" value="Peripla_BP_I"/>
</dbReference>
<feature type="chain" id="PRO_5035763889" evidence="2">
    <location>
        <begin position="29"/>
        <end position="133"/>
    </location>
</feature>
<name>A0A8S9XMK7_APOLU</name>
<dbReference type="SUPFAM" id="SSF53822">
    <property type="entry name" value="Periplasmic binding protein-like I"/>
    <property type="match status" value="1"/>
</dbReference>
<organism evidence="3 4">
    <name type="scientific">Apolygus lucorum</name>
    <name type="common">Small green plant bug</name>
    <name type="synonym">Lygocoris lucorum</name>
    <dbReference type="NCBI Taxonomy" id="248454"/>
    <lineage>
        <taxon>Eukaryota</taxon>
        <taxon>Metazoa</taxon>
        <taxon>Ecdysozoa</taxon>
        <taxon>Arthropoda</taxon>
        <taxon>Hexapoda</taxon>
        <taxon>Insecta</taxon>
        <taxon>Pterygota</taxon>
        <taxon>Neoptera</taxon>
        <taxon>Paraneoptera</taxon>
        <taxon>Hemiptera</taxon>
        <taxon>Heteroptera</taxon>
        <taxon>Panheteroptera</taxon>
        <taxon>Cimicomorpha</taxon>
        <taxon>Miridae</taxon>
        <taxon>Mirini</taxon>
        <taxon>Apolygus</taxon>
    </lineage>
</organism>
<dbReference type="Gene3D" id="3.40.50.2300">
    <property type="match status" value="1"/>
</dbReference>
<dbReference type="AlphaFoldDB" id="A0A8S9XMK7"/>
<keyword evidence="2" id="KW-0732">Signal</keyword>
<evidence type="ECO:0000256" key="2">
    <source>
        <dbReference type="SAM" id="SignalP"/>
    </source>
</evidence>
<dbReference type="Proteomes" id="UP000466442">
    <property type="component" value="Linkage Group LG5"/>
</dbReference>
<dbReference type="EMBL" id="WIXP02000005">
    <property type="protein sequence ID" value="KAF6210197.1"/>
    <property type="molecule type" value="Genomic_DNA"/>
</dbReference>
<evidence type="ECO:0000313" key="4">
    <source>
        <dbReference type="Proteomes" id="UP000466442"/>
    </source>
</evidence>
<protein>
    <submittedName>
        <fullName evidence="3">Uncharacterized protein</fullName>
    </submittedName>
</protein>
<feature type="signal peptide" evidence="2">
    <location>
        <begin position="1"/>
        <end position="28"/>
    </location>
</feature>
<proteinExistence type="predicted"/>
<feature type="region of interest" description="Disordered" evidence="1">
    <location>
        <begin position="27"/>
        <end position="64"/>
    </location>
</feature>
<sequence>MRFAVTRRLSAVPLVLLIFLSLPSELASRAPRPPRRNATAPPPCHDSSVGCPAAPGASSPPAPRCTSRCLGTVSVLGLFELTEGGRPRASGWSEVEAAKLAIHHVNSQRILGGVTLHLIVNDTKVSGTRGCGT</sequence>
<gene>
    <name evidence="3" type="ORF">GE061_013300</name>
</gene>